<evidence type="ECO:0000256" key="4">
    <source>
        <dbReference type="SAM" id="Coils"/>
    </source>
</evidence>
<feature type="region of interest" description="Disordered" evidence="5">
    <location>
        <begin position="154"/>
        <end position="181"/>
    </location>
</feature>
<evidence type="ECO:0000313" key="8">
    <source>
        <dbReference type="EMBL" id="KAK8781457.1"/>
    </source>
</evidence>
<dbReference type="GO" id="GO:0051306">
    <property type="term" value="P:mitotic sister chromatid separation"/>
    <property type="evidence" value="ECO:0007669"/>
    <property type="project" value="TreeGrafter"/>
</dbReference>
<dbReference type="PANTHER" id="PTHR14324">
    <property type="entry name" value="CONDENSIN-2 COMPLEX SUBUNIT H2"/>
    <property type="match status" value="1"/>
</dbReference>
<comment type="caution">
    <text evidence="8">The sequence shown here is derived from an EMBL/GenBank/DDBJ whole genome shotgun (WGS) entry which is preliminary data.</text>
</comment>
<accession>A0AAQ4F2X1</accession>
<sequence length="673" mass="75026">MPTFAEVFPAAMLVKSRNPRKTQPCSHDSDQTSQRWMGWAARLSDLTKNFEIDIAAYLDQYLGELSRTPITYQGGESSINFTQAALLIQGSAFVYGKKVEYLHALVHKMAGEIAHNSLKDHDTQNPPKEGAGTAARRRKDDMQFMMHEDTELADSLDDLPSPRQAARNQAAAQRNQFRRQRRRPLSMVVFDTEKETKLHDLKADVVGYKVDYRLYSGVHLVDCESPHEGSHSQECGRDSDGTSICASPLRSSVELSDDCAPGSPLPEPECPDMIPFSGEIGAFEECPAKPDVEESTPVVPVPKGRQSTLAKCVKEERINNEENQGHSFVIVRKLLDPMQEITLKNRPILVRRRARKRPFDQCSSSSSEGDTLTTVIVPIATVWVKGSQYPQLLSKELQLKKKEKIIPGGERFLQETMKALKQAEKERNSAKEGFEETASDVNDDAAAPADDAAAAPPADDSADTPDTPDMPADDDDVPADDGDRGVGLACCANAELPGEAAQGPPPSTESSDKDSYQRLVHTYLQEFHEPLSECQLSDLQKRVAEWETRIRPLLDIEEERESFNIRTYCSRVLDHFSDAPSKQTLYFRQICQGRPVWEVSRYFASTLQLANNYNVELATDGVMEEGMDTLNLTLLSRKQHFHELEEFDSNISTTPSQTARKGKQQVGSLESGF</sequence>
<dbReference type="GO" id="GO:0005634">
    <property type="term" value="C:nucleus"/>
    <property type="evidence" value="ECO:0007669"/>
    <property type="project" value="UniProtKB-SubCell"/>
</dbReference>
<feature type="region of interest" description="Disordered" evidence="5">
    <location>
        <begin position="116"/>
        <end position="136"/>
    </location>
</feature>
<evidence type="ECO:0000256" key="3">
    <source>
        <dbReference type="ARBA" id="ARBA00023242"/>
    </source>
</evidence>
<comment type="similarity">
    <text evidence="2">Belongs to the CND2 H2 (condensin-2 subunit 2) family.</text>
</comment>
<proteinExistence type="inferred from homology"/>
<dbReference type="GO" id="GO:0003682">
    <property type="term" value="F:chromatin binding"/>
    <property type="evidence" value="ECO:0007669"/>
    <property type="project" value="TreeGrafter"/>
</dbReference>
<feature type="coiled-coil region" evidence="4">
    <location>
        <begin position="413"/>
        <end position="440"/>
    </location>
</feature>
<protein>
    <recommendedName>
        <fullName evidence="10">Condensin-2 complex subunit H2</fullName>
    </recommendedName>
</protein>
<dbReference type="GO" id="GO:0000796">
    <property type="term" value="C:condensin complex"/>
    <property type="evidence" value="ECO:0007669"/>
    <property type="project" value="TreeGrafter"/>
</dbReference>
<feature type="compositionally biased region" description="Acidic residues" evidence="5">
    <location>
        <begin position="471"/>
        <end position="480"/>
    </location>
</feature>
<dbReference type="EMBL" id="JARKHS020007692">
    <property type="protein sequence ID" value="KAK8781457.1"/>
    <property type="molecule type" value="Genomic_DNA"/>
</dbReference>
<evidence type="ECO:0008006" key="10">
    <source>
        <dbReference type="Google" id="ProtNLM"/>
    </source>
</evidence>
<organism evidence="8 9">
    <name type="scientific">Amblyomma americanum</name>
    <name type="common">Lone star tick</name>
    <dbReference type="NCBI Taxonomy" id="6943"/>
    <lineage>
        <taxon>Eukaryota</taxon>
        <taxon>Metazoa</taxon>
        <taxon>Ecdysozoa</taxon>
        <taxon>Arthropoda</taxon>
        <taxon>Chelicerata</taxon>
        <taxon>Arachnida</taxon>
        <taxon>Acari</taxon>
        <taxon>Parasitiformes</taxon>
        <taxon>Ixodida</taxon>
        <taxon>Ixodoidea</taxon>
        <taxon>Ixodidae</taxon>
        <taxon>Amblyomminae</taxon>
        <taxon>Amblyomma</taxon>
    </lineage>
</organism>
<comment type="subcellular location">
    <subcellularLocation>
        <location evidence="1">Nucleus</location>
    </subcellularLocation>
</comment>
<dbReference type="Pfam" id="PF16858">
    <property type="entry name" value="CNDH2_C"/>
    <property type="match status" value="1"/>
</dbReference>
<feature type="region of interest" description="Disordered" evidence="5">
    <location>
        <begin position="496"/>
        <end position="515"/>
    </location>
</feature>
<evidence type="ECO:0000259" key="7">
    <source>
        <dbReference type="Pfam" id="PF16858"/>
    </source>
</evidence>
<feature type="compositionally biased region" description="Low complexity" evidence="5">
    <location>
        <begin position="163"/>
        <end position="175"/>
    </location>
</feature>
<gene>
    <name evidence="8" type="ORF">V5799_017199</name>
</gene>
<evidence type="ECO:0000256" key="2">
    <source>
        <dbReference type="ARBA" id="ARBA00007844"/>
    </source>
</evidence>
<feature type="compositionally biased region" description="Polar residues" evidence="5">
    <location>
        <begin position="650"/>
        <end position="659"/>
    </location>
</feature>
<keyword evidence="3" id="KW-0539">Nucleus</keyword>
<feature type="domain" description="Condensin-2 complex subunit H2 C-terminal" evidence="7">
    <location>
        <begin position="515"/>
        <end position="643"/>
    </location>
</feature>
<feature type="compositionally biased region" description="Low complexity" evidence="5">
    <location>
        <begin position="447"/>
        <end position="470"/>
    </location>
</feature>
<dbReference type="InterPro" id="IPR009378">
    <property type="entry name" value="H2_N"/>
</dbReference>
<dbReference type="InterPro" id="IPR031737">
    <property type="entry name" value="CNDH2_C"/>
</dbReference>
<feature type="domain" description="Condensin II complex subunit H2 N-terminal" evidence="6">
    <location>
        <begin position="44"/>
        <end position="150"/>
    </location>
</feature>
<evidence type="ECO:0000259" key="6">
    <source>
        <dbReference type="Pfam" id="PF06278"/>
    </source>
</evidence>
<dbReference type="InterPro" id="IPR031739">
    <property type="entry name" value="Ncaph2"/>
</dbReference>
<feature type="region of interest" description="Disordered" evidence="5">
    <location>
        <begin position="447"/>
        <end position="487"/>
    </location>
</feature>
<evidence type="ECO:0000256" key="5">
    <source>
        <dbReference type="SAM" id="MobiDB-lite"/>
    </source>
</evidence>
<reference evidence="8 9" key="1">
    <citation type="journal article" date="2023" name="Arcadia Sci">
        <title>De novo assembly of a long-read Amblyomma americanum tick genome.</title>
        <authorList>
            <person name="Chou S."/>
            <person name="Poskanzer K.E."/>
            <person name="Rollins M."/>
            <person name="Thuy-Boun P.S."/>
        </authorList>
    </citation>
    <scope>NUCLEOTIDE SEQUENCE [LARGE SCALE GENOMIC DNA]</scope>
    <source>
        <strain evidence="8">F_SG_1</strain>
        <tissue evidence="8">Salivary glands</tissue>
    </source>
</reference>
<feature type="region of interest" description="Disordered" evidence="5">
    <location>
        <begin position="650"/>
        <end position="673"/>
    </location>
</feature>
<dbReference type="Proteomes" id="UP001321473">
    <property type="component" value="Unassembled WGS sequence"/>
</dbReference>
<evidence type="ECO:0000313" key="9">
    <source>
        <dbReference type="Proteomes" id="UP001321473"/>
    </source>
</evidence>
<evidence type="ECO:0000256" key="1">
    <source>
        <dbReference type="ARBA" id="ARBA00004123"/>
    </source>
</evidence>
<dbReference type="Pfam" id="PF06278">
    <property type="entry name" value="CNDH2_N"/>
    <property type="match status" value="1"/>
</dbReference>
<keyword evidence="9" id="KW-1185">Reference proteome</keyword>
<dbReference type="PANTHER" id="PTHR14324:SF3">
    <property type="entry name" value="CONDENSIN-2 COMPLEX SUBUNIT H2"/>
    <property type="match status" value="1"/>
</dbReference>
<keyword evidence="4" id="KW-0175">Coiled coil</keyword>
<dbReference type="AlphaFoldDB" id="A0AAQ4F2X1"/>
<dbReference type="GO" id="GO:0010032">
    <property type="term" value="P:meiotic chromosome condensation"/>
    <property type="evidence" value="ECO:0007669"/>
    <property type="project" value="TreeGrafter"/>
</dbReference>
<name>A0AAQ4F2X1_AMBAM</name>